<dbReference type="RefSeq" id="WP_412071641.1">
    <property type="nucleotide sequence ID" value="NZ_CABVHQ010000022.1"/>
</dbReference>
<dbReference type="AlphaFoldDB" id="A0A5E7CD91"/>
<keyword evidence="4" id="KW-0812">Transmembrane</keyword>
<name>A0A5E7CD91_PSEFL</name>
<accession>A0A5E7CD91</accession>
<comment type="subcellular location">
    <subcellularLocation>
        <location evidence="1">Cell membrane</location>
    </subcellularLocation>
</comment>
<gene>
    <name evidence="5" type="primary">yjiK_2</name>
    <name evidence="5" type="ORF">PS691_02589</name>
</gene>
<reference evidence="5 6" key="1">
    <citation type="submission" date="2019-09" db="EMBL/GenBank/DDBJ databases">
        <authorList>
            <person name="Chandra G."/>
            <person name="Truman W A."/>
        </authorList>
    </citation>
    <scope>NUCLEOTIDE SEQUENCE [LARGE SCALE GENOMIC DNA]</scope>
    <source>
        <strain evidence="5">PS691</strain>
    </source>
</reference>
<feature type="transmembrane region" description="Helical" evidence="4">
    <location>
        <begin position="28"/>
        <end position="49"/>
    </location>
</feature>
<dbReference type="EMBL" id="CABVHQ010000022">
    <property type="protein sequence ID" value="VVO00468.1"/>
    <property type="molecule type" value="Genomic_DNA"/>
</dbReference>
<dbReference type="CDD" id="cd09971">
    <property type="entry name" value="SdiA-regulated"/>
    <property type="match status" value="1"/>
</dbReference>
<keyword evidence="3 4" id="KW-0472">Membrane</keyword>
<sequence length="324" mass="36652">MLFETLKANRGHEKLRVKPRRSSWQWRLGWLLMVLGLMVLYAASSRFYWHQQVYFYLQNRWTGDTAPGKNLWLPGYHLLIDGKPLENTLHNLSGITYDYDHDRLLAVTNGSPMEILALSKTGEVLERYPLAGFEDVEGITYMGNGRVALADEGLQQLDVIDLPTVVRPIHVDEAQFIALAINPSHSNKGFEGVTYDAVNDRLLAIKERDPRQLYEISGVMKSLGGPLRIKVTDLTSWINRSVFARDLSDAYYDPKTGHLVILSDESKSLIELDGDGKFVSFLPLRSGISQLKDDAPQAEGVTMDSSGNLYVVSEPNLFYRFQKK</sequence>
<evidence type="ECO:0000256" key="2">
    <source>
        <dbReference type="ARBA" id="ARBA00022475"/>
    </source>
</evidence>
<keyword evidence="4" id="KW-1133">Transmembrane helix</keyword>
<proteinExistence type="predicted"/>
<evidence type="ECO:0000256" key="1">
    <source>
        <dbReference type="ARBA" id="ARBA00004236"/>
    </source>
</evidence>
<dbReference type="Proteomes" id="UP000337909">
    <property type="component" value="Unassembled WGS sequence"/>
</dbReference>
<dbReference type="InterPro" id="IPR009722">
    <property type="entry name" value="YjiK/CarP"/>
</dbReference>
<protein>
    <submittedName>
        <fullName evidence="5">Uncharacterized protein</fullName>
    </submittedName>
</protein>
<evidence type="ECO:0000313" key="6">
    <source>
        <dbReference type="Proteomes" id="UP000337909"/>
    </source>
</evidence>
<dbReference type="Pfam" id="PF06977">
    <property type="entry name" value="SdiA-regulated"/>
    <property type="match status" value="1"/>
</dbReference>
<evidence type="ECO:0000256" key="3">
    <source>
        <dbReference type="ARBA" id="ARBA00023136"/>
    </source>
</evidence>
<organism evidence="5 6">
    <name type="scientific">Pseudomonas fluorescens</name>
    <dbReference type="NCBI Taxonomy" id="294"/>
    <lineage>
        <taxon>Bacteria</taxon>
        <taxon>Pseudomonadati</taxon>
        <taxon>Pseudomonadota</taxon>
        <taxon>Gammaproteobacteria</taxon>
        <taxon>Pseudomonadales</taxon>
        <taxon>Pseudomonadaceae</taxon>
        <taxon>Pseudomonas</taxon>
    </lineage>
</organism>
<dbReference type="SUPFAM" id="SSF50956">
    <property type="entry name" value="Thermostable phytase (3-phytase)"/>
    <property type="match status" value="1"/>
</dbReference>
<evidence type="ECO:0000256" key="4">
    <source>
        <dbReference type="SAM" id="Phobius"/>
    </source>
</evidence>
<dbReference type="GO" id="GO:0005886">
    <property type="term" value="C:plasma membrane"/>
    <property type="evidence" value="ECO:0007669"/>
    <property type="project" value="UniProtKB-SubCell"/>
</dbReference>
<evidence type="ECO:0000313" key="5">
    <source>
        <dbReference type="EMBL" id="VVO00468.1"/>
    </source>
</evidence>
<keyword evidence="2" id="KW-1003">Cell membrane</keyword>